<dbReference type="RefSeq" id="WP_318062403.1">
    <property type="nucleotide sequence ID" value="NZ_JAWONS010000011.1"/>
</dbReference>
<sequence>MIIVNAPLKQDLFQKYAEDDGLVFIKKSGMKLFFNNPEGDDEKKAEALKKKLKGERELAAIYFSVQAQQA</sequence>
<gene>
    <name evidence="1" type="ORF">RZO55_00820</name>
</gene>
<reference evidence="1 2" key="1">
    <citation type="submission" date="2023-10" db="EMBL/GenBank/DDBJ databases">
        <title>A novel Glycoside Hydrolase 43-Like Enzyme from Clostrdium boliviensis is an Endo-xylanase, and a Candidate for Xylooligosaccharides Production from Different Xylan Substrates.</title>
        <authorList>
            <person name="Alvarez M.T."/>
            <person name="Rocabado-Villegas L.R."/>
            <person name="Salas-Veizaga D.M."/>
            <person name="Linares-Pasten J.A."/>
            <person name="Gudmundsdottir E.E."/>
            <person name="Hreggvidsson G.O."/>
            <person name="Adlercreutz P."/>
            <person name="Nordberg Karlsson E."/>
        </authorList>
    </citation>
    <scope>NUCLEOTIDE SEQUENCE [LARGE SCALE GENOMIC DNA]</scope>
    <source>
        <strain evidence="1 2">E-1</strain>
    </source>
</reference>
<name>A0ABU4GET2_9CLOT</name>
<organism evidence="1 2">
    <name type="scientific">Clostridium boliviensis</name>
    <dbReference type="NCBI Taxonomy" id="318465"/>
    <lineage>
        <taxon>Bacteria</taxon>
        <taxon>Bacillati</taxon>
        <taxon>Bacillota</taxon>
        <taxon>Clostridia</taxon>
        <taxon>Eubacteriales</taxon>
        <taxon>Clostridiaceae</taxon>
        <taxon>Clostridium</taxon>
    </lineage>
</organism>
<evidence type="ECO:0000313" key="1">
    <source>
        <dbReference type="EMBL" id="MDW2796129.1"/>
    </source>
</evidence>
<evidence type="ECO:0000313" key="2">
    <source>
        <dbReference type="Proteomes" id="UP001276854"/>
    </source>
</evidence>
<dbReference type="Proteomes" id="UP001276854">
    <property type="component" value="Unassembled WGS sequence"/>
</dbReference>
<keyword evidence="2" id="KW-1185">Reference proteome</keyword>
<accession>A0ABU4GET2</accession>
<protein>
    <submittedName>
        <fullName evidence="1">Uncharacterized protein</fullName>
    </submittedName>
</protein>
<dbReference type="EMBL" id="JAWONS010000011">
    <property type="protein sequence ID" value="MDW2796129.1"/>
    <property type="molecule type" value="Genomic_DNA"/>
</dbReference>
<comment type="caution">
    <text evidence="1">The sequence shown here is derived from an EMBL/GenBank/DDBJ whole genome shotgun (WGS) entry which is preliminary data.</text>
</comment>
<proteinExistence type="predicted"/>